<keyword evidence="1" id="KW-0812">Transmembrane</keyword>
<evidence type="ECO:0000256" key="1">
    <source>
        <dbReference type="SAM" id="Phobius"/>
    </source>
</evidence>
<dbReference type="Proteomes" id="UP000195447">
    <property type="component" value="Unassembled WGS sequence"/>
</dbReference>
<evidence type="ECO:0000313" key="2">
    <source>
        <dbReference type="EMBL" id="OUP60972.1"/>
    </source>
</evidence>
<sequence length="214" mass="25200">MIDYTKYKWLDVQASLPESAQIKEKEAKRLLDTLDKKDFTSAKKDILARYYFDQCEKYAQEDRLDQIKLDSNLTRDFRSWPKSSSFKKMVEQVVQSDKGKFVMSGIVIVMTGTLLVFFLIAVLTGKFLFNIWVDGIVGALSIVFLYRNMKIKYRLVKRYTSSRDYLYLDIASFVLCFLLKIWLPVSFDFSLIILFIAHFVSKKKFEKMLDEFTI</sequence>
<feature type="transmembrane region" description="Helical" evidence="1">
    <location>
        <begin position="167"/>
        <end position="200"/>
    </location>
</feature>
<keyword evidence="3" id="KW-1185">Reference proteome</keyword>
<organism evidence="2 3">
    <name type="scientific">Faecalitalea cylindroides</name>
    <dbReference type="NCBI Taxonomy" id="39483"/>
    <lineage>
        <taxon>Bacteria</taxon>
        <taxon>Bacillati</taxon>
        <taxon>Bacillota</taxon>
        <taxon>Erysipelotrichia</taxon>
        <taxon>Erysipelotrichales</taxon>
        <taxon>Erysipelotrichaceae</taxon>
        <taxon>Faecalitalea</taxon>
    </lineage>
</organism>
<keyword evidence="1" id="KW-0472">Membrane</keyword>
<proteinExistence type="predicted"/>
<accession>A0A1Y4M2S8</accession>
<dbReference type="AlphaFoldDB" id="A0A1Y4M2S8"/>
<reference evidence="3" key="1">
    <citation type="submission" date="2017-04" db="EMBL/GenBank/DDBJ databases">
        <title>Function of individual gut microbiota members based on whole genome sequencing of pure cultures obtained from chicken caecum.</title>
        <authorList>
            <person name="Medvecky M."/>
            <person name="Cejkova D."/>
            <person name="Polansky O."/>
            <person name="Karasova D."/>
            <person name="Kubasova T."/>
            <person name="Cizek A."/>
            <person name="Rychlik I."/>
        </authorList>
    </citation>
    <scope>NUCLEOTIDE SEQUENCE [LARGE SCALE GENOMIC DNA]</scope>
    <source>
        <strain evidence="3">An178</strain>
    </source>
</reference>
<dbReference type="EMBL" id="NFKM01000008">
    <property type="protein sequence ID" value="OUP60972.1"/>
    <property type="molecule type" value="Genomic_DNA"/>
</dbReference>
<name>A0A1Y4M2S8_9FIRM</name>
<keyword evidence="1" id="KW-1133">Transmembrane helix</keyword>
<feature type="transmembrane region" description="Helical" evidence="1">
    <location>
        <begin position="127"/>
        <end position="146"/>
    </location>
</feature>
<gene>
    <name evidence="2" type="ORF">B5F14_05320</name>
</gene>
<protein>
    <submittedName>
        <fullName evidence="2">Uncharacterized protein</fullName>
    </submittedName>
</protein>
<comment type="caution">
    <text evidence="2">The sequence shown here is derived from an EMBL/GenBank/DDBJ whole genome shotgun (WGS) entry which is preliminary data.</text>
</comment>
<dbReference type="RefSeq" id="WP_022355608.1">
    <property type="nucleotide sequence ID" value="NZ_JAXJNR010000036.1"/>
</dbReference>
<feature type="transmembrane region" description="Helical" evidence="1">
    <location>
        <begin position="101"/>
        <end position="121"/>
    </location>
</feature>
<evidence type="ECO:0000313" key="3">
    <source>
        <dbReference type="Proteomes" id="UP000195447"/>
    </source>
</evidence>